<keyword evidence="2" id="KW-1185">Reference proteome</keyword>
<dbReference type="KEGG" id="ker:91100566"/>
<name>A0AAX4KBC3_9TREE</name>
<dbReference type="AlphaFoldDB" id="A0AAX4KBC3"/>
<sequence>MPLTLLGLSDDLLLEMAYWVDDDAILNFPGFTRHQLSSPSNIKTHTGGDLLSFRAICRRIRAICKIKPTSVVIRRFSQMQNWLEHAPMAVVSQVRHMIINCEADISPYINPDPFSGRDRSLSESVWRTFTKFLSRFISLEELILRNAPLCVHEYDPSNVGIMKICPPGYEYLPSLRSLVIEVKCDTCSDHLPRLFVQASPRLRYLKMRSPDDWRTTLDVLSMLWQDRYSQNPFPLKMLYFLFDGIYDLSKELQDIQSACPLLEELCTGICEYSGPEYSGLPIQYMVSKKTGNGDSWSHIWTHKTIGIDSMIEQNVGDWPDDDDPAFWS</sequence>
<evidence type="ECO:0000313" key="1">
    <source>
        <dbReference type="EMBL" id="WWD03706.1"/>
    </source>
</evidence>
<evidence type="ECO:0008006" key="3">
    <source>
        <dbReference type="Google" id="ProtNLM"/>
    </source>
</evidence>
<protein>
    <recommendedName>
        <fullName evidence="3">F-box domain-containing protein</fullName>
    </recommendedName>
</protein>
<organism evidence="1 2">
    <name type="scientific">Kwoniella europaea PYCC6329</name>
    <dbReference type="NCBI Taxonomy" id="1423913"/>
    <lineage>
        <taxon>Eukaryota</taxon>
        <taxon>Fungi</taxon>
        <taxon>Dikarya</taxon>
        <taxon>Basidiomycota</taxon>
        <taxon>Agaricomycotina</taxon>
        <taxon>Tremellomycetes</taxon>
        <taxon>Tremellales</taxon>
        <taxon>Cryptococcaceae</taxon>
        <taxon>Kwoniella</taxon>
    </lineage>
</organism>
<dbReference type="GeneID" id="91100566"/>
<accession>A0AAX4KBC3</accession>
<dbReference type="RefSeq" id="XP_066081673.1">
    <property type="nucleotide sequence ID" value="XM_066225576.1"/>
</dbReference>
<dbReference type="Proteomes" id="UP001358614">
    <property type="component" value="Chromosome 1"/>
</dbReference>
<evidence type="ECO:0000313" key="2">
    <source>
        <dbReference type="Proteomes" id="UP001358614"/>
    </source>
</evidence>
<dbReference type="EMBL" id="CP144089">
    <property type="protein sequence ID" value="WWD03706.1"/>
    <property type="molecule type" value="Genomic_DNA"/>
</dbReference>
<reference evidence="1 2" key="1">
    <citation type="submission" date="2024-01" db="EMBL/GenBank/DDBJ databases">
        <title>Comparative genomics of Cryptococcus and Kwoniella reveals pathogenesis evolution and contrasting modes of karyotype evolution via chromosome fusion or intercentromeric recombination.</title>
        <authorList>
            <person name="Coelho M.A."/>
            <person name="David-Palma M."/>
            <person name="Shea T."/>
            <person name="Bowers K."/>
            <person name="McGinley-Smith S."/>
            <person name="Mohammad A.W."/>
            <person name="Gnirke A."/>
            <person name="Yurkov A.M."/>
            <person name="Nowrousian M."/>
            <person name="Sun S."/>
            <person name="Cuomo C.A."/>
            <person name="Heitman J."/>
        </authorList>
    </citation>
    <scope>NUCLEOTIDE SEQUENCE [LARGE SCALE GENOMIC DNA]</scope>
    <source>
        <strain evidence="1 2">PYCC6329</strain>
    </source>
</reference>
<proteinExistence type="predicted"/>
<gene>
    <name evidence="1" type="ORF">V865_001762</name>
</gene>